<evidence type="ECO:0000256" key="6">
    <source>
        <dbReference type="ARBA" id="ARBA00022741"/>
    </source>
</evidence>
<dbReference type="EMBL" id="KZ451885">
    <property type="protein sequence ID" value="PKA66665.1"/>
    <property type="molecule type" value="Genomic_DNA"/>
</dbReference>
<evidence type="ECO:0000256" key="9">
    <source>
        <dbReference type="ARBA" id="ARBA00023136"/>
    </source>
</evidence>
<evidence type="ECO:0000256" key="8">
    <source>
        <dbReference type="ARBA" id="ARBA00022989"/>
    </source>
</evidence>
<keyword evidence="2" id="KW-0433">Leucine-rich repeat</keyword>
<dbReference type="InterPro" id="IPR017441">
    <property type="entry name" value="Protein_kinase_ATP_BS"/>
</dbReference>
<evidence type="ECO:0000256" key="1">
    <source>
        <dbReference type="ARBA" id="ARBA00004162"/>
    </source>
</evidence>
<dbReference type="SUPFAM" id="SSF56112">
    <property type="entry name" value="Protein kinase-like (PK-like)"/>
    <property type="match status" value="1"/>
</dbReference>
<keyword evidence="16" id="KW-0808">Transferase</keyword>
<sequence length="422" mass="45374">MASPTLHLSSLLLSLLCTLPPFIASDSLLADKNALIDFAAGTSHARALRWDLATSPCVNWTGVSCGHGSSRVVALRLPGFGLRGRILPKTLARLSALQVLSLRSNAFVGTLPSDLADLSNLTALHLQDNSLSGSLPLSFSNLTRLAFLNLAENSLSGHIPDLRLRNLKFLNLSYNHFAGSIPPSLQQFPTSSFAGNDLSPVQPSAIPAPPPPKKLRLAAVLGITAAGCTLGLAALAAVMILCCFRGNCEGPASDTRGKTRKGQRSPEKDKAGSQEGSNRLVFFDQSTSAFDLEDLLRASAEVLGKGTYGAAYKAVLEDGTTVVVKRLTEVAVGRREFEQQMEVLGTIRHENVVALRAYYYSKDEKLMVYEYCRHGSVSSLLHGMLIIFLVCCIHCCCATLFCYVGIAFILDSYVGIAFIHMI</sequence>
<keyword evidence="3 13" id="KW-0812">Transmembrane</keyword>
<dbReference type="Pfam" id="PF08263">
    <property type="entry name" value="LRRNT_2"/>
    <property type="match status" value="1"/>
</dbReference>
<dbReference type="AlphaFoldDB" id="A0A2I0BFU6"/>
<dbReference type="GO" id="GO:0005524">
    <property type="term" value="F:ATP binding"/>
    <property type="evidence" value="ECO:0007669"/>
    <property type="project" value="UniProtKB-UniRule"/>
</dbReference>
<protein>
    <submittedName>
        <fullName evidence="16">Putative inactive receptor kinase</fullName>
    </submittedName>
</protein>
<evidence type="ECO:0000256" key="7">
    <source>
        <dbReference type="ARBA" id="ARBA00022840"/>
    </source>
</evidence>
<accession>A0A2I0BFU6</accession>
<keyword evidence="9 13" id="KW-0472">Membrane</keyword>
<dbReference type="SUPFAM" id="SSF52058">
    <property type="entry name" value="L domain-like"/>
    <property type="match status" value="1"/>
</dbReference>
<evidence type="ECO:0000256" key="10">
    <source>
        <dbReference type="ARBA" id="ARBA00023180"/>
    </source>
</evidence>
<keyword evidence="7 11" id="KW-0067">ATP-binding</keyword>
<evidence type="ECO:0000256" key="3">
    <source>
        <dbReference type="ARBA" id="ARBA00022692"/>
    </source>
</evidence>
<feature type="transmembrane region" description="Helical" evidence="13">
    <location>
        <begin position="217"/>
        <end position="244"/>
    </location>
</feature>
<feature type="signal peptide" evidence="14">
    <location>
        <begin position="1"/>
        <end position="25"/>
    </location>
</feature>
<dbReference type="InterPro" id="IPR032675">
    <property type="entry name" value="LRR_dom_sf"/>
</dbReference>
<keyword evidence="4 14" id="KW-0732">Signal</keyword>
<evidence type="ECO:0000256" key="4">
    <source>
        <dbReference type="ARBA" id="ARBA00022729"/>
    </source>
</evidence>
<feature type="domain" description="Protein kinase" evidence="15">
    <location>
        <begin position="297"/>
        <end position="422"/>
    </location>
</feature>
<feature type="region of interest" description="Disordered" evidence="12">
    <location>
        <begin position="252"/>
        <end position="276"/>
    </location>
</feature>
<dbReference type="PANTHER" id="PTHR48010:SF6">
    <property type="entry name" value="OS01G0223600 PROTEIN"/>
    <property type="match status" value="1"/>
</dbReference>
<dbReference type="Pfam" id="PF00560">
    <property type="entry name" value="LRR_1"/>
    <property type="match status" value="3"/>
</dbReference>
<keyword evidence="8 13" id="KW-1133">Transmembrane helix</keyword>
<evidence type="ECO:0000259" key="15">
    <source>
        <dbReference type="PROSITE" id="PS50011"/>
    </source>
</evidence>
<evidence type="ECO:0000256" key="13">
    <source>
        <dbReference type="SAM" id="Phobius"/>
    </source>
</evidence>
<keyword evidence="6 11" id="KW-0547">Nucleotide-binding</keyword>
<dbReference type="STRING" id="1088818.A0A2I0BFU6"/>
<dbReference type="InterPro" id="IPR001245">
    <property type="entry name" value="Ser-Thr/Tyr_kinase_cat_dom"/>
</dbReference>
<dbReference type="InterPro" id="IPR013210">
    <property type="entry name" value="LRR_N_plant-typ"/>
</dbReference>
<dbReference type="Gene3D" id="3.30.200.20">
    <property type="entry name" value="Phosphorylase Kinase, domain 1"/>
    <property type="match status" value="1"/>
</dbReference>
<dbReference type="FunFam" id="3.80.10.10:FF:000400">
    <property type="entry name" value="Nuclear pore complex protein NUP107"/>
    <property type="match status" value="1"/>
</dbReference>
<dbReference type="OrthoDB" id="676979at2759"/>
<organism evidence="16 17">
    <name type="scientific">Apostasia shenzhenica</name>
    <dbReference type="NCBI Taxonomy" id="1088818"/>
    <lineage>
        <taxon>Eukaryota</taxon>
        <taxon>Viridiplantae</taxon>
        <taxon>Streptophyta</taxon>
        <taxon>Embryophyta</taxon>
        <taxon>Tracheophyta</taxon>
        <taxon>Spermatophyta</taxon>
        <taxon>Magnoliopsida</taxon>
        <taxon>Liliopsida</taxon>
        <taxon>Asparagales</taxon>
        <taxon>Orchidaceae</taxon>
        <taxon>Apostasioideae</taxon>
        <taxon>Apostasia</taxon>
    </lineage>
</organism>
<evidence type="ECO:0000256" key="14">
    <source>
        <dbReference type="SAM" id="SignalP"/>
    </source>
</evidence>
<dbReference type="InterPro" id="IPR001611">
    <property type="entry name" value="Leu-rich_rpt"/>
</dbReference>
<feature type="chain" id="PRO_5014162433" evidence="14">
    <location>
        <begin position="26"/>
        <end position="422"/>
    </location>
</feature>
<dbReference type="InterPro" id="IPR050994">
    <property type="entry name" value="At_inactive_RLKs"/>
</dbReference>
<keyword evidence="10" id="KW-0325">Glycoprotein</keyword>
<dbReference type="PROSITE" id="PS50011">
    <property type="entry name" value="PROTEIN_KINASE_DOM"/>
    <property type="match status" value="1"/>
</dbReference>
<dbReference type="InterPro" id="IPR011009">
    <property type="entry name" value="Kinase-like_dom_sf"/>
</dbReference>
<evidence type="ECO:0000313" key="17">
    <source>
        <dbReference type="Proteomes" id="UP000236161"/>
    </source>
</evidence>
<evidence type="ECO:0000256" key="12">
    <source>
        <dbReference type="SAM" id="MobiDB-lite"/>
    </source>
</evidence>
<dbReference type="PROSITE" id="PS00107">
    <property type="entry name" value="PROTEIN_KINASE_ATP"/>
    <property type="match status" value="1"/>
</dbReference>
<comment type="subcellular location">
    <subcellularLocation>
        <location evidence="1">Cell membrane</location>
        <topology evidence="1">Single-pass membrane protein</topology>
    </subcellularLocation>
</comment>
<dbReference type="Gene3D" id="3.80.10.10">
    <property type="entry name" value="Ribonuclease Inhibitor"/>
    <property type="match status" value="1"/>
</dbReference>
<dbReference type="Proteomes" id="UP000236161">
    <property type="component" value="Unassembled WGS sequence"/>
</dbReference>
<feature type="binding site" evidence="11">
    <location>
        <position position="325"/>
    </location>
    <ligand>
        <name>ATP</name>
        <dbReference type="ChEBI" id="CHEBI:30616"/>
    </ligand>
</feature>
<dbReference type="GO" id="GO:0005886">
    <property type="term" value="C:plasma membrane"/>
    <property type="evidence" value="ECO:0007669"/>
    <property type="project" value="UniProtKB-SubCell"/>
</dbReference>
<name>A0A2I0BFU6_9ASPA</name>
<dbReference type="InterPro" id="IPR000719">
    <property type="entry name" value="Prot_kinase_dom"/>
</dbReference>
<evidence type="ECO:0000256" key="5">
    <source>
        <dbReference type="ARBA" id="ARBA00022737"/>
    </source>
</evidence>
<proteinExistence type="predicted"/>
<evidence type="ECO:0000256" key="2">
    <source>
        <dbReference type="ARBA" id="ARBA00022614"/>
    </source>
</evidence>
<keyword evidence="17" id="KW-1185">Reference proteome</keyword>
<dbReference type="PANTHER" id="PTHR48010">
    <property type="entry name" value="OS05G0588300 PROTEIN"/>
    <property type="match status" value="1"/>
</dbReference>
<dbReference type="GO" id="GO:0004672">
    <property type="term" value="F:protein kinase activity"/>
    <property type="evidence" value="ECO:0007669"/>
    <property type="project" value="InterPro"/>
</dbReference>
<gene>
    <name evidence="16" type="ORF">AXF42_Ash003320</name>
</gene>
<dbReference type="Pfam" id="PF07714">
    <property type="entry name" value="PK_Tyr_Ser-Thr"/>
    <property type="match status" value="1"/>
</dbReference>
<reference evidence="16 17" key="1">
    <citation type="journal article" date="2017" name="Nature">
        <title>The Apostasia genome and the evolution of orchids.</title>
        <authorList>
            <person name="Zhang G.Q."/>
            <person name="Liu K.W."/>
            <person name="Li Z."/>
            <person name="Lohaus R."/>
            <person name="Hsiao Y.Y."/>
            <person name="Niu S.C."/>
            <person name="Wang J.Y."/>
            <person name="Lin Y.C."/>
            <person name="Xu Q."/>
            <person name="Chen L.J."/>
            <person name="Yoshida K."/>
            <person name="Fujiwara S."/>
            <person name="Wang Z.W."/>
            <person name="Zhang Y.Q."/>
            <person name="Mitsuda N."/>
            <person name="Wang M."/>
            <person name="Liu G.H."/>
            <person name="Pecoraro L."/>
            <person name="Huang H.X."/>
            <person name="Xiao X.J."/>
            <person name="Lin M."/>
            <person name="Wu X.Y."/>
            <person name="Wu W.L."/>
            <person name="Chen Y.Y."/>
            <person name="Chang S.B."/>
            <person name="Sakamoto S."/>
            <person name="Ohme-Takagi M."/>
            <person name="Yagi M."/>
            <person name="Zeng S.J."/>
            <person name="Shen C.Y."/>
            <person name="Yeh C.M."/>
            <person name="Luo Y.B."/>
            <person name="Tsai W.C."/>
            <person name="Van de Peer Y."/>
            <person name="Liu Z.J."/>
        </authorList>
    </citation>
    <scope>NUCLEOTIDE SEQUENCE [LARGE SCALE GENOMIC DNA]</scope>
    <source>
        <strain evidence="17">cv. Shenzhen</strain>
        <tissue evidence="16">Stem</tissue>
    </source>
</reference>
<keyword evidence="16" id="KW-0418">Kinase</keyword>
<dbReference type="FunFam" id="3.30.200.20:FF:000307">
    <property type="entry name" value="pollen receptor-like kinase 1"/>
    <property type="match status" value="1"/>
</dbReference>
<feature type="transmembrane region" description="Helical" evidence="13">
    <location>
        <begin position="383"/>
        <end position="410"/>
    </location>
</feature>
<evidence type="ECO:0000256" key="11">
    <source>
        <dbReference type="PROSITE-ProRule" id="PRU10141"/>
    </source>
</evidence>
<evidence type="ECO:0000313" key="16">
    <source>
        <dbReference type="EMBL" id="PKA66665.1"/>
    </source>
</evidence>
<keyword evidence="16" id="KW-0675">Receptor</keyword>
<keyword evidence="5" id="KW-0677">Repeat</keyword>